<dbReference type="RefSeq" id="WP_168540830.1">
    <property type="nucleotide sequence ID" value="NZ_JAAWWP010000011.1"/>
</dbReference>
<accession>A0ABX1H475</accession>
<dbReference type="PANTHER" id="PTHR30543:SF21">
    <property type="entry name" value="NAD(P)H-DEPENDENT FMN REDUCTASE LOT6"/>
    <property type="match status" value="1"/>
</dbReference>
<proteinExistence type="predicted"/>
<dbReference type="Pfam" id="PF03358">
    <property type="entry name" value="FMN_red"/>
    <property type="match status" value="1"/>
</dbReference>
<dbReference type="Gene3D" id="3.40.50.360">
    <property type="match status" value="1"/>
</dbReference>
<reference evidence="2 3" key="1">
    <citation type="submission" date="2020-04" db="EMBL/GenBank/DDBJ databases">
        <title>Phylogenetic Diversity and Antibacterial Activity against Ralstonia solanacearum of Endophytic Actinomycete Isolated from Moss.</title>
        <authorList>
            <person name="Zhuang X."/>
        </authorList>
    </citation>
    <scope>NUCLEOTIDE SEQUENCE [LARGE SCALE GENOMIC DNA]</scope>
    <source>
        <strain evidence="2 3">LD120</strain>
    </source>
</reference>
<dbReference type="InterPro" id="IPR050712">
    <property type="entry name" value="NAD(P)H-dep_reductase"/>
</dbReference>
<evidence type="ECO:0000313" key="3">
    <source>
        <dbReference type="Proteomes" id="UP000772196"/>
    </source>
</evidence>
<dbReference type="PANTHER" id="PTHR30543">
    <property type="entry name" value="CHROMATE REDUCTASE"/>
    <property type="match status" value="1"/>
</dbReference>
<feature type="domain" description="NADPH-dependent FMN reductase-like" evidence="1">
    <location>
        <begin position="7"/>
        <end position="151"/>
    </location>
</feature>
<dbReference type="SUPFAM" id="SSF52218">
    <property type="entry name" value="Flavoproteins"/>
    <property type="match status" value="1"/>
</dbReference>
<evidence type="ECO:0000259" key="1">
    <source>
        <dbReference type="Pfam" id="PF03358"/>
    </source>
</evidence>
<evidence type="ECO:0000313" key="2">
    <source>
        <dbReference type="EMBL" id="NKI43167.1"/>
    </source>
</evidence>
<dbReference type="InterPro" id="IPR029039">
    <property type="entry name" value="Flavoprotein-like_sf"/>
</dbReference>
<dbReference type="Proteomes" id="UP000772196">
    <property type="component" value="Unassembled WGS sequence"/>
</dbReference>
<protein>
    <submittedName>
        <fullName evidence="2">NAD(P)H-dependent oxidoreductase</fullName>
    </submittedName>
</protein>
<name>A0ABX1H475_9ACTN</name>
<sequence length="197" mass="20484">MSRPPLVLLLGGSPSPHSHTAAALEAAAKTLTCLGAEALVWDLATRPLPIVDPCCYGRPDLYADPLARMLPATAARADAFLLASPAYHGSFSGALKNALDHLDGRELRGKPAGLLAHGEDLDAAQVCEGLRTVTRALGAVALPEQLVTVPEDFGRLDDGGPLLTDPTALDRLTSLCHSLLTYTRHAATPAAAGLRTA</sequence>
<comment type="caution">
    <text evidence="2">The sequence shown here is derived from an EMBL/GenBank/DDBJ whole genome shotgun (WGS) entry which is preliminary data.</text>
</comment>
<keyword evidence="3" id="KW-1185">Reference proteome</keyword>
<organism evidence="2 3">
    <name type="scientific">Streptomyces physcomitrii</name>
    <dbReference type="NCBI Taxonomy" id="2724184"/>
    <lineage>
        <taxon>Bacteria</taxon>
        <taxon>Bacillati</taxon>
        <taxon>Actinomycetota</taxon>
        <taxon>Actinomycetes</taxon>
        <taxon>Kitasatosporales</taxon>
        <taxon>Streptomycetaceae</taxon>
        <taxon>Streptomyces</taxon>
    </lineage>
</organism>
<dbReference type="EMBL" id="JAAWWP010000011">
    <property type="protein sequence ID" value="NKI43167.1"/>
    <property type="molecule type" value="Genomic_DNA"/>
</dbReference>
<gene>
    <name evidence="2" type="ORF">HFV08_18375</name>
</gene>
<dbReference type="InterPro" id="IPR005025">
    <property type="entry name" value="FMN_Rdtase-like_dom"/>
</dbReference>